<reference evidence="1 2" key="1">
    <citation type="submission" date="2019-07" db="EMBL/GenBank/DDBJ databases">
        <title>Serratia dokdonensis sp. nov., an elicitor of systemic resistance in Nicotiana Tabacum.</title>
        <authorList>
            <person name="Son J.-S."/>
            <person name="Hwang Y.-J."/>
            <person name="Lee S.-Y."/>
            <person name="Ghim S.-Y."/>
        </authorList>
    </citation>
    <scope>NUCLEOTIDE SEQUENCE [LARGE SCALE GENOMIC DNA]</scope>
    <source>
        <strain evidence="1 2">KUDC3025</strain>
    </source>
</reference>
<gene>
    <name evidence="1" type="ORF">FO014_22665</name>
</gene>
<proteinExistence type="predicted"/>
<evidence type="ECO:0000313" key="1">
    <source>
        <dbReference type="EMBL" id="QHA89562.1"/>
    </source>
</evidence>
<dbReference type="RefSeq" id="WP_160031151.1">
    <property type="nucleotide sequence ID" value="NZ_CP041764.1"/>
</dbReference>
<accession>A0ABX6GTP0</accession>
<keyword evidence="2" id="KW-1185">Reference proteome</keyword>
<organism evidence="1 2">
    <name type="scientific">Serratia rhizosphaerae</name>
    <dbReference type="NCBI Taxonomy" id="2597702"/>
    <lineage>
        <taxon>Bacteria</taxon>
        <taxon>Pseudomonadati</taxon>
        <taxon>Pseudomonadota</taxon>
        <taxon>Gammaproteobacteria</taxon>
        <taxon>Enterobacterales</taxon>
        <taxon>Yersiniaceae</taxon>
        <taxon>Serratia</taxon>
    </lineage>
</organism>
<dbReference type="EMBL" id="CP041764">
    <property type="protein sequence ID" value="QHA89562.1"/>
    <property type="molecule type" value="Genomic_DNA"/>
</dbReference>
<protein>
    <submittedName>
        <fullName evidence="1">Uncharacterized protein</fullName>
    </submittedName>
</protein>
<sequence>MQPIIFDGFSNGFSLLFMLAQHIDHDEAGEEVLTVGIFQQNMGEHDVKLLTVTDFDRDNPWLFYKGQINNCPFFGRQGYAPIGKQYDWVAFDALPGWGEQTGGDQVVVTRRWTCSNLVSFDNRLLALNTTEETAGGVDIPYPNRIRWSGFAQENALPINWDDTAGNRTPEEYAAAVIDGFAGWQDLSSGSQIIDACENGGTLYVYTARETFSLTPSGNDQAPFVTRLLYSDMGCVDIGCCVNAHGYNYVFTGADVIRHDSVSRKSIAEGRVREYLAELANEHRTGMVRLAVFPELSEVWVMCYGRDQDDGDYAKTYALTYNYINQTWGKKSLPYLYDTDFLPAPPVDPEMMWDDDALPWDSETQKWNRSIERVAQGSMCGSCKKGGIYYLNQGYAEWSHDYVNGEWSMQKTPLNCYVERRGLEFGAGGRYMVTEAYLNGRGTNAVTLAIGRANHPGSGYTWSEQNVNLTYWRRSTWRAEGGMHAYRMTITGEGNLPSAITFKVRSTGR</sequence>
<dbReference type="Proteomes" id="UP000430368">
    <property type="component" value="Chromosome"/>
</dbReference>
<evidence type="ECO:0000313" key="2">
    <source>
        <dbReference type="Proteomes" id="UP000430368"/>
    </source>
</evidence>
<name>A0ABX6GTP0_9GAMM</name>